<name>A0A7Y9JIT4_9ACTN</name>
<feature type="region of interest" description="Disordered" evidence="2">
    <location>
        <begin position="79"/>
        <end position="101"/>
    </location>
</feature>
<dbReference type="GO" id="GO:0015074">
    <property type="term" value="P:DNA integration"/>
    <property type="evidence" value="ECO:0007669"/>
    <property type="project" value="InterPro"/>
</dbReference>
<protein>
    <submittedName>
        <fullName evidence="3">Integrase</fullName>
    </submittedName>
</protein>
<evidence type="ECO:0000313" key="4">
    <source>
        <dbReference type="Proteomes" id="UP000529783"/>
    </source>
</evidence>
<keyword evidence="4" id="KW-1185">Reference proteome</keyword>
<dbReference type="RefSeq" id="WP_246396204.1">
    <property type="nucleotide sequence ID" value="NZ_JACCBA010000001.1"/>
</dbReference>
<proteinExistence type="predicted"/>
<dbReference type="Proteomes" id="UP000529783">
    <property type="component" value="Unassembled WGS sequence"/>
</dbReference>
<evidence type="ECO:0000313" key="3">
    <source>
        <dbReference type="EMBL" id="NYD50767.1"/>
    </source>
</evidence>
<feature type="region of interest" description="Disordered" evidence="2">
    <location>
        <begin position="1"/>
        <end position="20"/>
    </location>
</feature>
<keyword evidence="1" id="KW-0233">DNA recombination</keyword>
<dbReference type="Gene3D" id="1.10.443.10">
    <property type="entry name" value="Intergrase catalytic core"/>
    <property type="match status" value="1"/>
</dbReference>
<comment type="caution">
    <text evidence="3">The sequence shown here is derived from an EMBL/GenBank/DDBJ whole genome shotgun (WGS) entry which is preliminary data.</text>
</comment>
<sequence length="101" mass="11382">MSPDIAPFTQTEAGGGFPSRLTFVIRPSPEHRLNEPFADDGHALRERVLWRTLYETAARTEEVLSLNIEDLDAEFRRTASPAKLAKQGIRSRSHSISHSEH</sequence>
<reference evidence="3 4" key="1">
    <citation type="submission" date="2020-07" db="EMBL/GenBank/DDBJ databases">
        <title>Sequencing the genomes of 1000 actinobacteria strains.</title>
        <authorList>
            <person name="Klenk H.-P."/>
        </authorList>
    </citation>
    <scope>NUCLEOTIDE SEQUENCE [LARGE SCALE GENOMIC DNA]</scope>
    <source>
        <strain evidence="3 4">DSM 40398</strain>
    </source>
</reference>
<gene>
    <name evidence="3" type="ORF">BJY14_006750</name>
</gene>
<dbReference type="SUPFAM" id="SSF56349">
    <property type="entry name" value="DNA breaking-rejoining enzymes"/>
    <property type="match status" value="1"/>
</dbReference>
<dbReference type="GO" id="GO:0003677">
    <property type="term" value="F:DNA binding"/>
    <property type="evidence" value="ECO:0007669"/>
    <property type="project" value="InterPro"/>
</dbReference>
<dbReference type="InterPro" id="IPR013762">
    <property type="entry name" value="Integrase-like_cat_sf"/>
</dbReference>
<evidence type="ECO:0000256" key="1">
    <source>
        <dbReference type="ARBA" id="ARBA00023172"/>
    </source>
</evidence>
<evidence type="ECO:0000256" key="2">
    <source>
        <dbReference type="SAM" id="MobiDB-lite"/>
    </source>
</evidence>
<dbReference type="AlphaFoldDB" id="A0A7Y9JIT4"/>
<organism evidence="3 4">
    <name type="scientific">Actinomadura luteofluorescens</name>
    <dbReference type="NCBI Taxonomy" id="46163"/>
    <lineage>
        <taxon>Bacteria</taxon>
        <taxon>Bacillati</taxon>
        <taxon>Actinomycetota</taxon>
        <taxon>Actinomycetes</taxon>
        <taxon>Streptosporangiales</taxon>
        <taxon>Thermomonosporaceae</taxon>
        <taxon>Actinomadura</taxon>
    </lineage>
</organism>
<dbReference type="InterPro" id="IPR011010">
    <property type="entry name" value="DNA_brk_join_enz"/>
</dbReference>
<dbReference type="EMBL" id="JACCBA010000001">
    <property type="protein sequence ID" value="NYD50767.1"/>
    <property type="molecule type" value="Genomic_DNA"/>
</dbReference>
<accession>A0A7Y9JIT4</accession>
<dbReference type="GO" id="GO:0006310">
    <property type="term" value="P:DNA recombination"/>
    <property type="evidence" value="ECO:0007669"/>
    <property type="project" value="UniProtKB-KW"/>
</dbReference>